<protein>
    <submittedName>
        <fullName evidence="2">Uncharacterized protein</fullName>
    </submittedName>
</protein>
<evidence type="ECO:0000256" key="1">
    <source>
        <dbReference type="SAM" id="MobiDB-lite"/>
    </source>
</evidence>
<feature type="region of interest" description="Disordered" evidence="1">
    <location>
        <begin position="113"/>
        <end position="144"/>
    </location>
</feature>
<feature type="region of interest" description="Disordered" evidence="1">
    <location>
        <begin position="160"/>
        <end position="191"/>
    </location>
</feature>
<dbReference type="AlphaFoldDB" id="A0AAD7IJP5"/>
<accession>A0AAD7IJP5</accession>
<dbReference type="Proteomes" id="UP001215598">
    <property type="component" value="Unassembled WGS sequence"/>
</dbReference>
<name>A0AAD7IJP5_9AGAR</name>
<evidence type="ECO:0000313" key="3">
    <source>
        <dbReference type="Proteomes" id="UP001215598"/>
    </source>
</evidence>
<gene>
    <name evidence="2" type="ORF">B0H16DRAFT_1463438</name>
</gene>
<sequence length="265" mass="27817">MSCMLTTGNHNTHTHYPPISFVARRQKKRRGVWDQMILGPKVLELIAWIRLKPRKCSCEEPEIEDSGRGVFDVEFVGVAPLAAEKLDFVVAIPGGGGFRSCAAAEAVASKTRGVYPGGRQGGLPSSPSNKGAEPGRGNSTKSRLTAATGHDAWPGVAAIEPGVRQAKHGVKDGVSRDNTRTELGEDGEENGASDGLNRLLILLAVEALDAADEALDNCVDVEGTDVGEVVFNGLGLDFTSEAGNPEHNGRLGGRKDGAVGIVQAV</sequence>
<organism evidence="2 3">
    <name type="scientific">Mycena metata</name>
    <dbReference type="NCBI Taxonomy" id="1033252"/>
    <lineage>
        <taxon>Eukaryota</taxon>
        <taxon>Fungi</taxon>
        <taxon>Dikarya</taxon>
        <taxon>Basidiomycota</taxon>
        <taxon>Agaricomycotina</taxon>
        <taxon>Agaricomycetes</taxon>
        <taxon>Agaricomycetidae</taxon>
        <taxon>Agaricales</taxon>
        <taxon>Marasmiineae</taxon>
        <taxon>Mycenaceae</taxon>
        <taxon>Mycena</taxon>
    </lineage>
</organism>
<keyword evidence="3" id="KW-1185">Reference proteome</keyword>
<reference evidence="2" key="1">
    <citation type="submission" date="2023-03" db="EMBL/GenBank/DDBJ databases">
        <title>Massive genome expansion in bonnet fungi (Mycena s.s.) driven by repeated elements and novel gene families across ecological guilds.</title>
        <authorList>
            <consortium name="Lawrence Berkeley National Laboratory"/>
            <person name="Harder C.B."/>
            <person name="Miyauchi S."/>
            <person name="Viragh M."/>
            <person name="Kuo A."/>
            <person name="Thoen E."/>
            <person name="Andreopoulos B."/>
            <person name="Lu D."/>
            <person name="Skrede I."/>
            <person name="Drula E."/>
            <person name="Henrissat B."/>
            <person name="Morin E."/>
            <person name="Kohler A."/>
            <person name="Barry K."/>
            <person name="LaButti K."/>
            <person name="Morin E."/>
            <person name="Salamov A."/>
            <person name="Lipzen A."/>
            <person name="Mereny Z."/>
            <person name="Hegedus B."/>
            <person name="Baldrian P."/>
            <person name="Stursova M."/>
            <person name="Weitz H."/>
            <person name="Taylor A."/>
            <person name="Grigoriev I.V."/>
            <person name="Nagy L.G."/>
            <person name="Martin F."/>
            <person name="Kauserud H."/>
        </authorList>
    </citation>
    <scope>NUCLEOTIDE SEQUENCE</scope>
    <source>
        <strain evidence="2">CBHHK182m</strain>
    </source>
</reference>
<comment type="caution">
    <text evidence="2">The sequence shown here is derived from an EMBL/GenBank/DDBJ whole genome shotgun (WGS) entry which is preliminary data.</text>
</comment>
<dbReference type="EMBL" id="JARKIB010000089">
    <property type="protein sequence ID" value="KAJ7743763.1"/>
    <property type="molecule type" value="Genomic_DNA"/>
</dbReference>
<feature type="compositionally biased region" description="Basic and acidic residues" evidence="1">
    <location>
        <begin position="169"/>
        <end position="183"/>
    </location>
</feature>
<proteinExistence type="predicted"/>
<evidence type="ECO:0000313" key="2">
    <source>
        <dbReference type="EMBL" id="KAJ7743763.1"/>
    </source>
</evidence>